<protein>
    <submittedName>
        <fullName evidence="10">Uncharacterized membrane protein</fullName>
    </submittedName>
</protein>
<sequence length="460" mass="49401">MDNALHPRIGGPAGRHTLRAGFWFNPLVTVVLATLAIFIPLFLRHVPCLQTEATNAINSYIRVCYSDIQTTFVSQGLGQGTSPLGTDQLLFAPLIAVIILLTRKVASGIFDAPITRSADLQAQLDSSIVFFALTAVGLYVCFLVASLAMTRLGRGAAKGRASWDGVLLAASPIVFAAGLISWDLVPIALMLLGLAQFARGRLLEAGIVVGIAACAGTMPIAVALAVVLACGLRSGWRAATKFGAATVVTFFLVHLPLLLDNFDRVYAFYHQEINKQVGYGSLWYLASLLGLDIREAGSLGFALLMIFLGVFIAWLYVTKKRPRVGSLIAVIVFATAVLGPAYPPQTALWLIVALILSRPYRRELIALTVTEVGYYLAIWGWLGGALTTNQSGPYLLYWLAILLRSGVQLWILVGSIRDIATPSRDLLRTPDVPDPIGGALNDSERLAPLGEPMTAGSVTR</sequence>
<accession>A0A1M6LZL1</accession>
<feature type="transmembrane region" description="Helical" evidence="9">
    <location>
        <begin position="89"/>
        <end position="106"/>
    </location>
</feature>
<keyword evidence="11" id="KW-1185">Reference proteome</keyword>
<keyword evidence="4 9" id="KW-0812">Transmembrane</keyword>
<comment type="subcellular location">
    <subcellularLocation>
        <location evidence="1">Cell membrane</location>
        <topology evidence="1">Multi-pass membrane protein</topology>
    </subcellularLocation>
</comment>
<evidence type="ECO:0000313" key="10">
    <source>
        <dbReference type="EMBL" id="SHJ76631.1"/>
    </source>
</evidence>
<comment type="similarity">
    <text evidence="7">Belongs to the glycosyltransferase 87 family.</text>
</comment>
<evidence type="ECO:0000256" key="1">
    <source>
        <dbReference type="ARBA" id="ARBA00004651"/>
    </source>
</evidence>
<dbReference type="STRING" id="1123357.SAMN02745244_03204"/>
<feature type="transmembrane region" description="Helical" evidence="9">
    <location>
        <begin position="207"/>
        <end position="230"/>
    </location>
</feature>
<gene>
    <name evidence="10" type="ORF">SAMN02745244_03204</name>
</gene>
<feature type="transmembrane region" description="Helical" evidence="9">
    <location>
        <begin position="364"/>
        <end position="382"/>
    </location>
</feature>
<dbReference type="Pfam" id="PF09594">
    <property type="entry name" value="GT87"/>
    <property type="match status" value="1"/>
</dbReference>
<evidence type="ECO:0000313" key="11">
    <source>
        <dbReference type="Proteomes" id="UP000184512"/>
    </source>
</evidence>
<dbReference type="RefSeq" id="WP_073190191.1">
    <property type="nucleotide sequence ID" value="NZ_FQZG01000078.1"/>
</dbReference>
<keyword evidence="5 9" id="KW-1133">Transmembrane helix</keyword>
<keyword evidence="2" id="KW-1003">Cell membrane</keyword>
<feature type="transmembrane region" description="Helical" evidence="9">
    <location>
        <begin position="296"/>
        <end position="317"/>
    </location>
</feature>
<dbReference type="Proteomes" id="UP000184512">
    <property type="component" value="Unassembled WGS sequence"/>
</dbReference>
<feature type="transmembrane region" description="Helical" evidence="9">
    <location>
        <begin position="324"/>
        <end position="344"/>
    </location>
</feature>
<keyword evidence="6 9" id="KW-0472">Membrane</keyword>
<evidence type="ECO:0000256" key="8">
    <source>
        <dbReference type="SAM" id="MobiDB-lite"/>
    </source>
</evidence>
<dbReference type="InterPro" id="IPR018584">
    <property type="entry name" value="GT87"/>
</dbReference>
<evidence type="ECO:0000256" key="5">
    <source>
        <dbReference type="ARBA" id="ARBA00022989"/>
    </source>
</evidence>
<reference evidence="10 11" key="1">
    <citation type="submission" date="2016-11" db="EMBL/GenBank/DDBJ databases">
        <authorList>
            <person name="Jaros S."/>
            <person name="Januszkiewicz K."/>
            <person name="Wedrychowicz H."/>
        </authorList>
    </citation>
    <scope>NUCLEOTIDE SEQUENCE [LARGE SCALE GENOMIC DNA]</scope>
    <source>
        <strain evidence="10 11">DSM 12906</strain>
    </source>
</reference>
<name>A0A1M6LZL1_9ACTN</name>
<evidence type="ECO:0000256" key="7">
    <source>
        <dbReference type="ARBA" id="ARBA00024033"/>
    </source>
</evidence>
<evidence type="ECO:0000256" key="9">
    <source>
        <dbReference type="SAM" id="Phobius"/>
    </source>
</evidence>
<feature type="transmembrane region" description="Helical" evidence="9">
    <location>
        <begin position="394"/>
        <end position="413"/>
    </location>
</feature>
<feature type="transmembrane region" description="Helical" evidence="9">
    <location>
        <begin position="126"/>
        <end position="145"/>
    </location>
</feature>
<evidence type="ECO:0000256" key="6">
    <source>
        <dbReference type="ARBA" id="ARBA00023136"/>
    </source>
</evidence>
<dbReference type="GO" id="GO:0016758">
    <property type="term" value="F:hexosyltransferase activity"/>
    <property type="evidence" value="ECO:0007669"/>
    <property type="project" value="InterPro"/>
</dbReference>
<feature type="transmembrane region" description="Helical" evidence="9">
    <location>
        <begin position="20"/>
        <end position="43"/>
    </location>
</feature>
<feature type="region of interest" description="Disordered" evidence="8">
    <location>
        <begin position="439"/>
        <end position="460"/>
    </location>
</feature>
<dbReference type="EMBL" id="FQZG01000078">
    <property type="protein sequence ID" value="SHJ76631.1"/>
    <property type="molecule type" value="Genomic_DNA"/>
</dbReference>
<feature type="transmembrane region" description="Helical" evidence="9">
    <location>
        <begin position="166"/>
        <end position="195"/>
    </location>
</feature>
<evidence type="ECO:0000256" key="4">
    <source>
        <dbReference type="ARBA" id="ARBA00022692"/>
    </source>
</evidence>
<feature type="transmembrane region" description="Helical" evidence="9">
    <location>
        <begin position="242"/>
        <end position="259"/>
    </location>
</feature>
<dbReference type="GO" id="GO:0005886">
    <property type="term" value="C:plasma membrane"/>
    <property type="evidence" value="ECO:0007669"/>
    <property type="project" value="UniProtKB-SubCell"/>
</dbReference>
<dbReference type="AlphaFoldDB" id="A0A1M6LZL1"/>
<evidence type="ECO:0000256" key="3">
    <source>
        <dbReference type="ARBA" id="ARBA00022679"/>
    </source>
</evidence>
<organism evidence="10 11">
    <name type="scientific">Tessaracoccus bendigoensis DSM 12906</name>
    <dbReference type="NCBI Taxonomy" id="1123357"/>
    <lineage>
        <taxon>Bacteria</taxon>
        <taxon>Bacillati</taxon>
        <taxon>Actinomycetota</taxon>
        <taxon>Actinomycetes</taxon>
        <taxon>Propionibacteriales</taxon>
        <taxon>Propionibacteriaceae</taxon>
        <taxon>Tessaracoccus</taxon>
    </lineage>
</organism>
<proteinExistence type="inferred from homology"/>
<keyword evidence="3" id="KW-0808">Transferase</keyword>
<evidence type="ECO:0000256" key="2">
    <source>
        <dbReference type="ARBA" id="ARBA00022475"/>
    </source>
</evidence>